<feature type="domain" description="CN hydrolase" evidence="3">
    <location>
        <begin position="4"/>
        <end position="249"/>
    </location>
</feature>
<dbReference type="Gene3D" id="3.60.110.10">
    <property type="entry name" value="Carbon-nitrogen hydrolase"/>
    <property type="match status" value="1"/>
</dbReference>
<dbReference type="Proteomes" id="UP000005435">
    <property type="component" value="Chromosome"/>
</dbReference>
<dbReference type="STRING" id="720554.Clocl_1384"/>
<proteinExistence type="inferred from homology"/>
<reference evidence="5" key="1">
    <citation type="submission" date="2011-12" db="EMBL/GenBank/DDBJ databases">
        <title>Complete sequence of Clostridium clariflavum DSM 19732.</title>
        <authorList>
            <consortium name="US DOE Joint Genome Institute"/>
            <person name="Lucas S."/>
            <person name="Han J."/>
            <person name="Lapidus A."/>
            <person name="Cheng J.-F."/>
            <person name="Goodwin L."/>
            <person name="Pitluck S."/>
            <person name="Peters L."/>
            <person name="Teshima H."/>
            <person name="Detter J.C."/>
            <person name="Han C."/>
            <person name="Tapia R."/>
            <person name="Land M."/>
            <person name="Hauser L."/>
            <person name="Kyrpides N."/>
            <person name="Ivanova N."/>
            <person name="Pagani I."/>
            <person name="Kitzmiller T."/>
            <person name="Lynd L."/>
            <person name="Izquierdo J."/>
            <person name="Woyke T."/>
        </authorList>
    </citation>
    <scope>NUCLEOTIDE SEQUENCE [LARGE SCALE GENOMIC DNA]</scope>
    <source>
        <strain evidence="5">DSM 19732 / NBRC 101661 / EBR45</strain>
    </source>
</reference>
<dbReference type="PROSITE" id="PS50263">
    <property type="entry name" value="CN_HYDROLASE"/>
    <property type="match status" value="1"/>
</dbReference>
<keyword evidence="5" id="KW-1185">Reference proteome</keyword>
<dbReference type="Pfam" id="PF00795">
    <property type="entry name" value="CN_hydrolase"/>
    <property type="match status" value="1"/>
</dbReference>
<keyword evidence="2 4" id="KW-0378">Hydrolase</keyword>
<dbReference type="GO" id="GO:0050152">
    <property type="term" value="F:omega-amidase activity"/>
    <property type="evidence" value="ECO:0007669"/>
    <property type="project" value="TreeGrafter"/>
</dbReference>
<evidence type="ECO:0000259" key="3">
    <source>
        <dbReference type="PROSITE" id="PS50263"/>
    </source>
</evidence>
<dbReference type="EMBL" id="CP003065">
    <property type="protein sequence ID" value="AEV68035.1"/>
    <property type="molecule type" value="Genomic_DNA"/>
</dbReference>
<dbReference type="KEGG" id="ccl:Clocl_1384"/>
<name>G8M0J0_ACECE</name>
<dbReference type="AlphaFoldDB" id="G8M0J0"/>
<sequence length="280" mass="31454">MKKLKLSLCQMKVVDDKDANISKAVEMIYKSSKNNADVVALPEMFNCPYDNSKFHSYAEDLENGETIQAIRKAAKDLNICVIAGSIPERSEGKVYNTCVVIDSKGNIIGRHRKVHLFDVNIPGKIVFRESDTLCPGKDITVVDPGICKIGIAICYDVRFPEMFRLMALMGAQIVVIPANFNMTTGPLHWELLMRARAVDNQIFIAAVSSARDEKAHYVAYGNSMVADPFGNVLGRLEAEEDILLVDLDLSEINRIRNELPLLEHRREDIYEAYQTEKDTN</sequence>
<dbReference type="PROSITE" id="PS01227">
    <property type="entry name" value="UPF0012"/>
    <property type="match status" value="1"/>
</dbReference>
<dbReference type="InterPro" id="IPR036526">
    <property type="entry name" value="C-N_Hydrolase_sf"/>
</dbReference>
<evidence type="ECO:0000256" key="2">
    <source>
        <dbReference type="ARBA" id="ARBA00022801"/>
    </source>
</evidence>
<dbReference type="PANTHER" id="PTHR23088:SF30">
    <property type="entry name" value="OMEGA-AMIDASE NIT2"/>
    <property type="match status" value="1"/>
</dbReference>
<dbReference type="CDD" id="cd07572">
    <property type="entry name" value="nit"/>
    <property type="match status" value="1"/>
</dbReference>
<gene>
    <name evidence="4" type="ordered locus">Clocl_1384</name>
</gene>
<dbReference type="PANTHER" id="PTHR23088">
    <property type="entry name" value="NITRILASE-RELATED"/>
    <property type="match status" value="1"/>
</dbReference>
<dbReference type="GO" id="GO:0006528">
    <property type="term" value="P:asparagine metabolic process"/>
    <property type="evidence" value="ECO:0007669"/>
    <property type="project" value="TreeGrafter"/>
</dbReference>
<dbReference type="OrthoDB" id="9811121at2"/>
<dbReference type="SUPFAM" id="SSF56317">
    <property type="entry name" value="Carbon-nitrogen hydrolase"/>
    <property type="match status" value="1"/>
</dbReference>
<evidence type="ECO:0000313" key="4">
    <source>
        <dbReference type="EMBL" id="AEV68035.1"/>
    </source>
</evidence>
<organism evidence="4 5">
    <name type="scientific">Acetivibrio clariflavus (strain DSM 19732 / NBRC 101661 / EBR45)</name>
    <name type="common">Clostridium clariflavum</name>
    <dbReference type="NCBI Taxonomy" id="720554"/>
    <lineage>
        <taxon>Bacteria</taxon>
        <taxon>Bacillati</taxon>
        <taxon>Bacillota</taxon>
        <taxon>Clostridia</taxon>
        <taxon>Eubacteriales</taxon>
        <taxon>Oscillospiraceae</taxon>
        <taxon>Acetivibrio</taxon>
    </lineage>
</organism>
<evidence type="ECO:0000313" key="5">
    <source>
        <dbReference type="Proteomes" id="UP000005435"/>
    </source>
</evidence>
<reference evidence="4 5" key="2">
    <citation type="journal article" date="2012" name="Stand. Genomic Sci.">
        <title>Complete Genome Sequence of Clostridium clariflavum DSM 19732.</title>
        <authorList>
            <person name="Izquierdo J.A."/>
            <person name="Goodwin L."/>
            <person name="Davenport K.W."/>
            <person name="Teshima H."/>
            <person name="Bruce D."/>
            <person name="Detter C."/>
            <person name="Tapia R."/>
            <person name="Han S."/>
            <person name="Land M."/>
            <person name="Hauser L."/>
            <person name="Jeffries C.D."/>
            <person name="Han J."/>
            <person name="Pitluck S."/>
            <person name="Nolan M."/>
            <person name="Chen A."/>
            <person name="Huntemann M."/>
            <person name="Mavromatis K."/>
            <person name="Mikhailova N."/>
            <person name="Liolios K."/>
            <person name="Woyke T."/>
            <person name="Lynd L.R."/>
        </authorList>
    </citation>
    <scope>NUCLEOTIDE SEQUENCE [LARGE SCALE GENOMIC DNA]</scope>
    <source>
        <strain evidence="5">DSM 19732 / NBRC 101661 / EBR45</strain>
    </source>
</reference>
<dbReference type="eggNOG" id="COG0388">
    <property type="taxonomic scope" value="Bacteria"/>
</dbReference>
<dbReference type="InterPro" id="IPR045254">
    <property type="entry name" value="Nit1/2_C-N_Hydrolase"/>
</dbReference>
<dbReference type="HOGENOM" id="CLU_030130_1_0_9"/>
<evidence type="ECO:0000256" key="1">
    <source>
        <dbReference type="ARBA" id="ARBA00010613"/>
    </source>
</evidence>
<dbReference type="InterPro" id="IPR003010">
    <property type="entry name" value="C-N_Hydrolase"/>
</dbReference>
<dbReference type="GO" id="GO:0006107">
    <property type="term" value="P:oxaloacetate metabolic process"/>
    <property type="evidence" value="ECO:0007669"/>
    <property type="project" value="TreeGrafter"/>
</dbReference>
<dbReference type="GO" id="GO:0006541">
    <property type="term" value="P:glutamine metabolic process"/>
    <property type="evidence" value="ECO:0007669"/>
    <property type="project" value="TreeGrafter"/>
</dbReference>
<dbReference type="RefSeq" id="WP_014254649.1">
    <property type="nucleotide sequence ID" value="NC_016627.1"/>
</dbReference>
<accession>G8M0J0</accession>
<protein>
    <submittedName>
        <fullName evidence="4">Putative amidohydrolase</fullName>
    </submittedName>
</protein>
<dbReference type="InterPro" id="IPR001110">
    <property type="entry name" value="UPF0012_CS"/>
</dbReference>
<comment type="similarity">
    <text evidence="1">Belongs to the carbon-nitrogen hydrolase superfamily. NIT1/NIT2 family.</text>
</comment>